<name>A0A1I9SAL0_9CAUD</name>
<accession>A0A1I9SAL0</accession>
<organism evidence="1 2">
    <name type="scientific">Rhodococcus phage Weasels2</name>
    <dbReference type="NCBI Taxonomy" id="1897437"/>
    <lineage>
        <taxon>Viruses</taxon>
        <taxon>Duplodnaviria</taxon>
        <taxon>Heunggongvirae</taxon>
        <taxon>Uroviricota</taxon>
        <taxon>Caudoviricetes</taxon>
        <taxon>Weaselvirus</taxon>
        <taxon>Weaselvirus weasel</taxon>
    </lineage>
</organism>
<sequence length="70" mass="8135">MALVKDLTEAEAKAELVIARQRINWFETVVNDITRRGERPELGREANKETRFIANLLKRTLAKKTLEQIK</sequence>
<dbReference type="EMBL" id="KX774321">
    <property type="protein sequence ID" value="AOZ63816.1"/>
    <property type="molecule type" value="Genomic_DNA"/>
</dbReference>
<dbReference type="Proteomes" id="UP000224902">
    <property type="component" value="Segment"/>
</dbReference>
<reference evidence="2" key="1">
    <citation type="submission" date="2016-08" db="EMBL/GenBank/DDBJ databases">
        <authorList>
            <person name="Seilhamer J.J."/>
        </authorList>
    </citation>
    <scope>NUCLEOTIDE SEQUENCE [LARGE SCALE GENOMIC DNA]</scope>
</reference>
<gene>
    <name evidence="1" type="ORF">SEA_WEASELS2_238</name>
</gene>
<evidence type="ECO:0000313" key="2">
    <source>
        <dbReference type="Proteomes" id="UP000224902"/>
    </source>
</evidence>
<evidence type="ECO:0000313" key="1">
    <source>
        <dbReference type="EMBL" id="AOZ63816.1"/>
    </source>
</evidence>
<protein>
    <submittedName>
        <fullName evidence="1">Uncharacterized protein</fullName>
    </submittedName>
</protein>
<keyword evidence="2" id="KW-1185">Reference proteome</keyword>
<proteinExistence type="predicted"/>